<gene>
    <name evidence="3" type="primary">LOC100215571</name>
</gene>
<feature type="coiled-coil region" evidence="1">
    <location>
        <begin position="875"/>
        <end position="986"/>
    </location>
</feature>
<dbReference type="GeneID" id="100215571"/>
<sequence>MLSGDVTDRIGDLTESLNRTTEILSTADRMMDHYRNLNREQEFEIARLQEDLQSRNRIYKRNYKDCDSDFSKKKKKLQQNVKKVYLTSSESSEDELHLHKRSFGSKVKFKNKEDDILETTLSELNKRQEHLEKELKREKKRRAEEIEQLDQLVSIKKELTSTRRKDEAEEILDKKLTFIQNQLEEERWEWKKHQKGISDEVQSIKEIIKESVTPKSIEKSSKPVWRDSEDCISHYKRKIEKGEEMIRKLKDELHIKSCENRVFETTVDEIYAVDQMKASQLQLLKDQLQNEKSSKSKIIEEYEKLKNELAANDKQRRELLIDLSTIKNETQTFKHNYEEEINRLKRLLDKNEKSKQKLLSRNEKFEFELNNKELLLQQKNHQLNDFADRIANLEKEKQDWHIKSKDAQYHADLKKDLESTKLKLIATQQSCKDLIKAKKALKEKAVSTIKDLRRKCSELEDYSSELLEENRQKNAEISKREESKDIEVNSLKLKKEMLKVKSLLMRLKDYQQKIELLTSEKNHLEGNLLNAREEAKLVTQYKKEVENLQEMVDFLKAKLLTAKQKRKGLKNLLEESYEVAVSKREETSLLLKQVEEKKSTYIHMVEKMQQKHDNEIKEMMKREEEKLKAMEKFYKKSEENFKVNEEKFKEKKLIFSEKESEWRALEKEYQSLLEERDKKLSIISENNQLLLEEKDKKLSTLIENNRLLLEEKEEKIILLEENSKVLLEEKIKLSEEKLFYEEKIKMELQKFIEENSLLNEKLLRLAEENLRIRKRYQLMKKDLVEKLNKALAIESKDQTSENSEEHFKLLLKSILRVLGRDVENIHKLLTKEVDENLPAKEIPEEMPNEYKNEVEHFQEHLHACYSISKVLKHRYQQQKMLIKRARIKIKSLMEEIESLRSQLKSEVISYKKKFLEMEKVQADEKLISEEYKKKAQVLQSRVKKLSNHLEKCTRALHGSIALASNQKFVIDEIDQLRNDHKEYQELDERFYKNEEKKGLISEQLSEAKNSLSQMKQDSLDTTIFSNKIIETFGSVSPTRKRKLLYFNSPNKITALSDKSNAQITYSDVEFSPIKDSVLLNDTELTINGGAVYLNPMSLTDEEFTQLFVDTKSNEKVKSNN</sequence>
<evidence type="ECO:0000313" key="3">
    <source>
        <dbReference type="RefSeq" id="XP_065656560.1"/>
    </source>
</evidence>
<evidence type="ECO:0000256" key="1">
    <source>
        <dbReference type="SAM" id="Coils"/>
    </source>
</evidence>
<dbReference type="Proteomes" id="UP001652625">
    <property type="component" value="Chromosome 06"/>
</dbReference>
<evidence type="ECO:0000313" key="2">
    <source>
        <dbReference type="Proteomes" id="UP001652625"/>
    </source>
</evidence>
<feature type="coiled-coil region" evidence="1">
    <location>
        <begin position="281"/>
        <end position="403"/>
    </location>
</feature>
<accession>A0ABM4C4R5</accession>
<feature type="coiled-coil region" evidence="1">
    <location>
        <begin position="435"/>
        <end position="469"/>
    </location>
</feature>
<organism evidence="2 3">
    <name type="scientific">Hydra vulgaris</name>
    <name type="common">Hydra</name>
    <name type="synonym">Hydra attenuata</name>
    <dbReference type="NCBI Taxonomy" id="6087"/>
    <lineage>
        <taxon>Eukaryota</taxon>
        <taxon>Metazoa</taxon>
        <taxon>Cnidaria</taxon>
        <taxon>Hydrozoa</taxon>
        <taxon>Hydroidolina</taxon>
        <taxon>Anthoathecata</taxon>
        <taxon>Aplanulata</taxon>
        <taxon>Hydridae</taxon>
        <taxon>Hydra</taxon>
    </lineage>
</organism>
<keyword evidence="2" id="KW-1185">Reference proteome</keyword>
<keyword evidence="1" id="KW-0175">Coiled coil</keyword>
<name>A0ABM4C4R5_HYDVU</name>
<proteinExistence type="predicted"/>
<reference evidence="3" key="1">
    <citation type="submission" date="2025-08" db="UniProtKB">
        <authorList>
            <consortium name="RefSeq"/>
        </authorList>
    </citation>
    <scope>IDENTIFICATION</scope>
</reference>
<feature type="coiled-coil region" evidence="1">
    <location>
        <begin position="493"/>
        <end position="768"/>
    </location>
</feature>
<dbReference type="RefSeq" id="XP_065656560.1">
    <property type="nucleotide sequence ID" value="XM_065800488.1"/>
</dbReference>
<protein>
    <submittedName>
        <fullName evidence="3">Trichohyalin isoform X2</fullName>
    </submittedName>
</protein>
<feature type="coiled-coil region" evidence="1">
    <location>
        <begin position="114"/>
        <end position="152"/>
    </location>
</feature>